<protein>
    <submittedName>
        <fullName evidence="1">SFRICE_021495</fullName>
    </submittedName>
</protein>
<organism evidence="1">
    <name type="scientific">Spodoptera frugiperda</name>
    <name type="common">Fall armyworm</name>
    <dbReference type="NCBI Taxonomy" id="7108"/>
    <lineage>
        <taxon>Eukaryota</taxon>
        <taxon>Metazoa</taxon>
        <taxon>Ecdysozoa</taxon>
        <taxon>Arthropoda</taxon>
        <taxon>Hexapoda</taxon>
        <taxon>Insecta</taxon>
        <taxon>Pterygota</taxon>
        <taxon>Neoptera</taxon>
        <taxon>Endopterygota</taxon>
        <taxon>Lepidoptera</taxon>
        <taxon>Glossata</taxon>
        <taxon>Ditrysia</taxon>
        <taxon>Noctuoidea</taxon>
        <taxon>Noctuidae</taxon>
        <taxon>Amphipyrinae</taxon>
        <taxon>Spodoptera</taxon>
    </lineage>
</organism>
<dbReference type="EMBL" id="ODYU01003714">
    <property type="protein sequence ID" value="SOQ42835.1"/>
    <property type="molecule type" value="Genomic_DNA"/>
</dbReference>
<gene>
    <name evidence="1" type="ORF">SFRICE_021495</name>
</gene>
<proteinExistence type="predicted"/>
<dbReference type="AlphaFoldDB" id="A0A2H1VPS0"/>
<accession>A0A2H1VPS0</accession>
<evidence type="ECO:0000313" key="1">
    <source>
        <dbReference type="EMBL" id="SOQ42835.1"/>
    </source>
</evidence>
<sequence>MFANDNYYKRNRAYRSLDGIKSTRPLDTRNTRSITCTLPAFWGHPVPTPDFRAGAPVNPLCSPQLQLRSSPQLREALTTKSTDPHRTDRIISNAYMRCLLMTSYGMRTMRACGHLPLYGVYKHTSSHTNDTQTGNNYLYNRSKQEYNPLHIARQSCGRAMLWYKWAGSTGLIPRPHRKPMVVGKTGNGKIPLSSAGNSSGNLTHTTKYNTLFHYITIKEQRHAFYPRRGRQRCTLRHVMPLYNVHPLFANCGVSLLPYTRHNSILRATEKFLTTEKIHWPTRKSNPRPLYLFFIVEYHPLTCPALCEARESVRLLLAKNHRVPTPARQFALNVMPSNILKLLLSRYPQRINNL</sequence>
<name>A0A2H1VPS0_SPOFR</name>
<reference evidence="1" key="1">
    <citation type="submission" date="2016-07" db="EMBL/GenBank/DDBJ databases">
        <authorList>
            <person name="Bretaudeau A."/>
        </authorList>
    </citation>
    <scope>NUCLEOTIDE SEQUENCE</scope>
    <source>
        <strain evidence="1">Rice</strain>
        <tissue evidence="1">Whole body</tissue>
    </source>
</reference>